<organism evidence="8 9">
    <name type="scientific">Lepraria finkii</name>
    <dbReference type="NCBI Taxonomy" id="1340010"/>
    <lineage>
        <taxon>Eukaryota</taxon>
        <taxon>Fungi</taxon>
        <taxon>Dikarya</taxon>
        <taxon>Ascomycota</taxon>
        <taxon>Pezizomycotina</taxon>
        <taxon>Lecanoromycetes</taxon>
        <taxon>OSLEUM clade</taxon>
        <taxon>Lecanoromycetidae</taxon>
        <taxon>Lecanorales</taxon>
        <taxon>Lecanorineae</taxon>
        <taxon>Stereocaulaceae</taxon>
        <taxon>Lepraria</taxon>
    </lineage>
</organism>
<feature type="compositionally biased region" description="Basic residues" evidence="6">
    <location>
        <begin position="32"/>
        <end position="47"/>
    </location>
</feature>
<proteinExistence type="inferred from homology"/>
<dbReference type="InterPro" id="IPR000791">
    <property type="entry name" value="Gpr1/Fun34/SatP-like"/>
</dbReference>
<dbReference type="Pfam" id="PF01184">
    <property type="entry name" value="Gpr1_Fun34_YaaH"/>
    <property type="match status" value="1"/>
</dbReference>
<feature type="transmembrane region" description="Helical" evidence="7">
    <location>
        <begin position="178"/>
        <end position="197"/>
    </location>
</feature>
<dbReference type="PANTHER" id="PTHR31123">
    <property type="entry name" value="ACCUMULATION OF DYADS PROTEIN 2-RELATED"/>
    <property type="match status" value="1"/>
</dbReference>
<feature type="transmembrane region" description="Helical" evidence="7">
    <location>
        <begin position="147"/>
        <end position="166"/>
    </location>
</feature>
<dbReference type="EMBL" id="JBHFEH010000081">
    <property type="protein sequence ID" value="KAL2048729.1"/>
    <property type="molecule type" value="Genomic_DNA"/>
</dbReference>
<feature type="transmembrane region" description="Helical" evidence="7">
    <location>
        <begin position="204"/>
        <end position="225"/>
    </location>
</feature>
<evidence type="ECO:0000256" key="1">
    <source>
        <dbReference type="ARBA" id="ARBA00004141"/>
    </source>
</evidence>
<keyword evidence="3 7" id="KW-0812">Transmembrane</keyword>
<dbReference type="PANTHER" id="PTHR31123:SF4">
    <property type="entry name" value="PROTEIN ALCS"/>
    <property type="match status" value="1"/>
</dbReference>
<evidence type="ECO:0000256" key="2">
    <source>
        <dbReference type="ARBA" id="ARBA00005587"/>
    </source>
</evidence>
<reference evidence="8 9" key="1">
    <citation type="submission" date="2024-09" db="EMBL/GenBank/DDBJ databases">
        <title>Rethinking Asexuality: The Enigmatic Case of Functional Sexual Genes in Lepraria (Stereocaulaceae).</title>
        <authorList>
            <person name="Doellman M."/>
            <person name="Sun Y."/>
            <person name="Barcenas-Pena A."/>
            <person name="Lumbsch H.T."/>
            <person name="Grewe F."/>
        </authorList>
    </citation>
    <scope>NUCLEOTIDE SEQUENCE [LARGE SCALE GENOMIC DNA]</scope>
    <source>
        <strain evidence="8 9">Grewe 0041</strain>
    </source>
</reference>
<keyword evidence="4 7" id="KW-1133">Transmembrane helix</keyword>
<feature type="transmembrane region" description="Helical" evidence="7">
    <location>
        <begin position="245"/>
        <end position="267"/>
    </location>
</feature>
<comment type="similarity">
    <text evidence="2">Belongs to the acetate uptake transporter (AceTr) (TC 2.A.96) family.</text>
</comment>
<feature type="transmembrane region" description="Helical" evidence="7">
    <location>
        <begin position="308"/>
        <end position="328"/>
    </location>
</feature>
<accession>A0ABR4AT51</accession>
<keyword evidence="5 7" id="KW-0472">Membrane</keyword>
<keyword evidence="9" id="KW-1185">Reference proteome</keyword>
<evidence type="ECO:0000256" key="3">
    <source>
        <dbReference type="ARBA" id="ARBA00022692"/>
    </source>
</evidence>
<gene>
    <name evidence="8" type="ORF">ABVK25_010981</name>
</gene>
<name>A0ABR4AT51_9LECA</name>
<dbReference type="InterPro" id="IPR051633">
    <property type="entry name" value="AceTr"/>
</dbReference>
<feature type="compositionally biased region" description="Polar residues" evidence="6">
    <location>
        <begin position="60"/>
        <end position="77"/>
    </location>
</feature>
<feature type="transmembrane region" description="Helical" evidence="7">
    <location>
        <begin position="274"/>
        <end position="296"/>
    </location>
</feature>
<evidence type="ECO:0000313" key="8">
    <source>
        <dbReference type="EMBL" id="KAL2048729.1"/>
    </source>
</evidence>
<comment type="subcellular location">
    <subcellularLocation>
        <location evidence="1">Membrane</location>
        <topology evidence="1">Multi-pass membrane protein</topology>
    </subcellularLocation>
</comment>
<evidence type="ECO:0000256" key="4">
    <source>
        <dbReference type="ARBA" id="ARBA00022989"/>
    </source>
</evidence>
<evidence type="ECO:0000256" key="6">
    <source>
        <dbReference type="SAM" id="MobiDB-lite"/>
    </source>
</evidence>
<feature type="region of interest" description="Disordered" evidence="6">
    <location>
        <begin position="31"/>
        <end position="97"/>
    </location>
</feature>
<comment type="caution">
    <text evidence="8">The sequence shown here is derived from an EMBL/GenBank/DDBJ whole genome shotgun (WGS) entry which is preliminary data.</text>
</comment>
<evidence type="ECO:0000256" key="7">
    <source>
        <dbReference type="SAM" id="Phobius"/>
    </source>
</evidence>
<evidence type="ECO:0008006" key="10">
    <source>
        <dbReference type="Google" id="ProtNLM"/>
    </source>
</evidence>
<evidence type="ECO:0000313" key="9">
    <source>
        <dbReference type="Proteomes" id="UP001590951"/>
    </source>
</evidence>
<evidence type="ECO:0000256" key="5">
    <source>
        <dbReference type="ARBA" id="ARBA00023136"/>
    </source>
</evidence>
<protein>
    <recommendedName>
        <fullName evidence="10">GPR1/FUN34/YaaH-class plasma membrane protein</fullName>
    </recommendedName>
</protein>
<dbReference type="Proteomes" id="UP001590951">
    <property type="component" value="Unassembled WGS sequence"/>
</dbReference>
<sequence>MSQFYLCSKNHSVVGQMDTYLGFHRDGDTNHCKHRDNHHPSHRHHNKTPNADDHNLNEKPFSTTLNPAFPSDQNLSEESTRRPNCLNNPPTSPYHLDCDLPSDEALNKIKTANSVTISPELFEKIYLNPQKEVKGELRQTFGNPTPLALLGFLLSLSPLSCELMGWRGAGGDGIATVGTYYFFGGFLMSLGGILEFFLGNTFSFVVFCSFGGFWFTLGATLTPAFNAYGEYATDPNNVATGLTSPGFHASFGFFLLFMGLLSLIYLICALRTNLAFVAIFFGLLMTFAVLTASYWHLAARHLVMAQKLQVVAGAFGFMAVMAGWWIFFAQMLASVDFPYEIPVGDISHLITPLSERIKQKECFSA</sequence>